<name>A0A512MBT9_9BACT</name>
<proteinExistence type="predicted"/>
<keyword evidence="1" id="KW-0812">Transmembrane</keyword>
<accession>A0A512MBT9</accession>
<organism evidence="2 3">
    <name type="scientific">Brevifollis gellanilyticus</name>
    <dbReference type="NCBI Taxonomy" id="748831"/>
    <lineage>
        <taxon>Bacteria</taxon>
        <taxon>Pseudomonadati</taxon>
        <taxon>Verrucomicrobiota</taxon>
        <taxon>Verrucomicrobiia</taxon>
        <taxon>Verrucomicrobiales</taxon>
        <taxon>Verrucomicrobiaceae</taxon>
    </lineage>
</organism>
<keyword evidence="3" id="KW-1185">Reference proteome</keyword>
<evidence type="ECO:0000313" key="3">
    <source>
        <dbReference type="Proteomes" id="UP000321577"/>
    </source>
</evidence>
<evidence type="ECO:0000256" key="1">
    <source>
        <dbReference type="SAM" id="Phobius"/>
    </source>
</evidence>
<keyword evidence="1" id="KW-1133">Transmembrane helix</keyword>
<comment type="caution">
    <text evidence="2">The sequence shown here is derived from an EMBL/GenBank/DDBJ whole genome shotgun (WGS) entry which is preliminary data.</text>
</comment>
<dbReference type="RefSeq" id="WP_146851936.1">
    <property type="nucleotide sequence ID" value="NZ_BKAG01000026.1"/>
</dbReference>
<keyword evidence="1" id="KW-0472">Membrane</keyword>
<sequence>MLLACATCKADPNSLIAQAQDIAVLVMLAFLVLGMACVGLIVFHFVRKQQRFAASASVPS</sequence>
<evidence type="ECO:0000313" key="2">
    <source>
        <dbReference type="EMBL" id="GEP44210.1"/>
    </source>
</evidence>
<feature type="transmembrane region" description="Helical" evidence="1">
    <location>
        <begin position="22"/>
        <end position="46"/>
    </location>
</feature>
<protein>
    <submittedName>
        <fullName evidence="2">Uncharacterized protein</fullName>
    </submittedName>
</protein>
<dbReference type="Proteomes" id="UP000321577">
    <property type="component" value="Unassembled WGS sequence"/>
</dbReference>
<gene>
    <name evidence="2" type="ORF">BGE01nite_35010</name>
</gene>
<dbReference type="EMBL" id="BKAG01000026">
    <property type="protein sequence ID" value="GEP44210.1"/>
    <property type="molecule type" value="Genomic_DNA"/>
</dbReference>
<dbReference type="AlphaFoldDB" id="A0A512MBT9"/>
<reference evidence="2 3" key="1">
    <citation type="submission" date="2019-07" db="EMBL/GenBank/DDBJ databases">
        <title>Whole genome shotgun sequence of Brevifollis gellanilyticus NBRC 108608.</title>
        <authorList>
            <person name="Hosoyama A."/>
            <person name="Uohara A."/>
            <person name="Ohji S."/>
            <person name="Ichikawa N."/>
        </authorList>
    </citation>
    <scope>NUCLEOTIDE SEQUENCE [LARGE SCALE GENOMIC DNA]</scope>
    <source>
        <strain evidence="2 3">NBRC 108608</strain>
    </source>
</reference>